<name>A0A3G1KN34_FORW1</name>
<accession>A0A3G1KN34</accession>
<dbReference type="AlphaFoldDB" id="A0A3G1KN34"/>
<dbReference type="Gene3D" id="3.40.190.10">
    <property type="entry name" value="Periplasmic binding protein-like II"/>
    <property type="match status" value="2"/>
</dbReference>
<comment type="function">
    <text evidence="1">Part of the ABC transporter complex PstSACB involved in phosphate import.</text>
</comment>
<evidence type="ECO:0000313" key="12">
    <source>
        <dbReference type="EMBL" id="ATW23869.1"/>
    </source>
</evidence>
<keyword evidence="8 10" id="KW-0564">Palmitate</keyword>
<keyword evidence="9 10" id="KW-0449">Lipoprotein</keyword>
<dbReference type="InterPro" id="IPR050811">
    <property type="entry name" value="Phosphate_ABC_transporter"/>
</dbReference>
<dbReference type="InterPro" id="IPR011862">
    <property type="entry name" value="Phos-bd"/>
</dbReference>
<comment type="function">
    <text evidence="10">Involved in the system for phosphate transport across the cytoplasmic membrane.</text>
</comment>
<evidence type="ECO:0000256" key="7">
    <source>
        <dbReference type="ARBA" id="ARBA00022729"/>
    </source>
</evidence>
<evidence type="ECO:0000256" key="8">
    <source>
        <dbReference type="ARBA" id="ARBA00023139"/>
    </source>
</evidence>
<dbReference type="OrthoDB" id="9790048at2"/>
<feature type="chain" id="PRO_5039748858" description="Phosphate-binding protein" evidence="10">
    <location>
        <begin position="22"/>
        <end position="289"/>
    </location>
</feature>
<keyword evidence="10" id="KW-0472">Membrane</keyword>
<keyword evidence="6 10" id="KW-0592">Phosphate transport</keyword>
<dbReference type="GO" id="GO:0005886">
    <property type="term" value="C:plasma membrane"/>
    <property type="evidence" value="ECO:0007669"/>
    <property type="project" value="UniProtKB-SubCell"/>
</dbReference>
<evidence type="ECO:0000256" key="9">
    <source>
        <dbReference type="ARBA" id="ARBA00023288"/>
    </source>
</evidence>
<evidence type="ECO:0000256" key="3">
    <source>
        <dbReference type="ARBA" id="ARBA00008725"/>
    </source>
</evidence>
<dbReference type="SUPFAM" id="SSF53850">
    <property type="entry name" value="Periplasmic binding protein-like II"/>
    <property type="match status" value="1"/>
</dbReference>
<comment type="similarity">
    <text evidence="3 10">Belongs to the PstS family.</text>
</comment>
<dbReference type="InterPro" id="IPR024370">
    <property type="entry name" value="PBP_domain"/>
</dbReference>
<protein>
    <recommendedName>
        <fullName evidence="10">Phosphate-binding protein</fullName>
    </recommendedName>
</protein>
<evidence type="ECO:0000256" key="5">
    <source>
        <dbReference type="ARBA" id="ARBA00022448"/>
    </source>
</evidence>
<proteinExistence type="inferred from homology"/>
<keyword evidence="10" id="KW-1003">Cell membrane</keyword>
<comment type="subunit">
    <text evidence="4 10">The complex is composed of two ATP-binding proteins (PstB), two transmembrane proteins (PstC and PstA) and a solute-binding protein (PstS).</text>
</comment>
<evidence type="ECO:0000256" key="10">
    <source>
        <dbReference type="RuleBase" id="RU367119"/>
    </source>
</evidence>
<dbReference type="EMBL" id="CP017634">
    <property type="protein sequence ID" value="ATW23869.1"/>
    <property type="molecule type" value="Genomic_DNA"/>
</dbReference>
<dbReference type="RefSeq" id="WP_148133035.1">
    <property type="nucleotide sequence ID" value="NZ_CP017634.1"/>
</dbReference>
<dbReference type="KEGG" id="fwa:DCMF_02805"/>
<dbReference type="NCBIfam" id="TIGR02136">
    <property type="entry name" value="ptsS_2"/>
    <property type="match status" value="1"/>
</dbReference>
<keyword evidence="13" id="KW-1185">Reference proteome</keyword>
<evidence type="ECO:0000256" key="4">
    <source>
        <dbReference type="ARBA" id="ARBA00011529"/>
    </source>
</evidence>
<evidence type="ECO:0000256" key="2">
    <source>
        <dbReference type="ARBA" id="ARBA00004193"/>
    </source>
</evidence>
<feature type="domain" description="PBP" evidence="11">
    <location>
        <begin position="42"/>
        <end position="276"/>
    </location>
</feature>
<comment type="subcellular location">
    <subcellularLocation>
        <location evidence="2 10">Cell membrane</location>
        <topology evidence="2 10">Lipid-anchor</topology>
    </subcellularLocation>
</comment>
<evidence type="ECO:0000256" key="6">
    <source>
        <dbReference type="ARBA" id="ARBA00022592"/>
    </source>
</evidence>
<evidence type="ECO:0000256" key="1">
    <source>
        <dbReference type="ARBA" id="ARBA00002841"/>
    </source>
</evidence>
<gene>
    <name evidence="12" type="ORF">DCMF_02805</name>
</gene>
<dbReference type="PANTHER" id="PTHR30570">
    <property type="entry name" value="PERIPLASMIC PHOSPHATE BINDING COMPONENT OF PHOSPHATE ABC TRANSPORTER"/>
    <property type="match status" value="1"/>
</dbReference>
<reference evidence="12 13" key="1">
    <citation type="submission" date="2016-10" db="EMBL/GenBank/DDBJ databases">
        <title>Complete Genome Sequence of Peptococcaceae strain DCMF.</title>
        <authorList>
            <person name="Edwards R.J."/>
            <person name="Holland S.I."/>
            <person name="Deshpande N.P."/>
            <person name="Wong Y.K."/>
            <person name="Ertan H."/>
            <person name="Manefield M."/>
            <person name="Russell T.L."/>
            <person name="Lee M.J."/>
        </authorList>
    </citation>
    <scope>NUCLEOTIDE SEQUENCE [LARGE SCALE GENOMIC DNA]</scope>
    <source>
        <strain evidence="12 13">DCMF</strain>
    </source>
</reference>
<dbReference type="GO" id="GO:0006817">
    <property type="term" value="P:phosphate ion transport"/>
    <property type="evidence" value="ECO:0007669"/>
    <property type="project" value="UniProtKB-UniRule"/>
</dbReference>
<organism evidence="12 13">
    <name type="scientific">Formimonas warabiya</name>
    <dbReference type="NCBI Taxonomy" id="1761012"/>
    <lineage>
        <taxon>Bacteria</taxon>
        <taxon>Bacillati</taxon>
        <taxon>Bacillota</taxon>
        <taxon>Clostridia</taxon>
        <taxon>Eubacteriales</taxon>
        <taxon>Peptococcaceae</taxon>
        <taxon>Candidatus Formimonas</taxon>
    </lineage>
</organism>
<dbReference type="PANTHER" id="PTHR30570:SF1">
    <property type="entry name" value="PHOSPHATE-BINDING PROTEIN PSTS"/>
    <property type="match status" value="1"/>
</dbReference>
<keyword evidence="7 10" id="KW-0732">Signal</keyword>
<keyword evidence="5 10" id="KW-0813">Transport</keyword>
<dbReference type="GO" id="GO:0042301">
    <property type="term" value="F:phosphate ion binding"/>
    <property type="evidence" value="ECO:0007669"/>
    <property type="project" value="UniProtKB-UniRule"/>
</dbReference>
<dbReference type="Pfam" id="PF12849">
    <property type="entry name" value="PBP_like_2"/>
    <property type="match status" value="1"/>
</dbReference>
<evidence type="ECO:0000313" key="13">
    <source>
        <dbReference type="Proteomes" id="UP000323521"/>
    </source>
</evidence>
<dbReference type="PROSITE" id="PS51257">
    <property type="entry name" value="PROKAR_LIPOPROTEIN"/>
    <property type="match status" value="1"/>
</dbReference>
<dbReference type="Proteomes" id="UP000323521">
    <property type="component" value="Chromosome"/>
</dbReference>
<sequence>MFSKKLGKFALLCLLMVALVAAGCGQSGDQDATQNDTQEEEQGTETLSGNIQLAGSTSVQPLAEELANVFMEKNPGVKIDVQGGGSGAGIKAAAEGVANIGMSSRELKEDEGGLGLVPTVIAKDGIAVIVNSANKVEGLTKDQIKGIFTGEITNWEAVGGDSAPIVVINREEGSGTRDAFQELVLGADAKFTDSAAIQNSTGAVRTAVSSDANAVGFISLGSLDDSVKAVKVDGVEASEENVIATTYTISRPFLFLTKGEPTDLAKAFTDWVLSAEGQEVVGEEFIAIN</sequence>
<dbReference type="CDD" id="cd13653">
    <property type="entry name" value="PBP2_phosphate_like_1"/>
    <property type="match status" value="1"/>
</dbReference>
<feature type="signal peptide" evidence="10">
    <location>
        <begin position="1"/>
        <end position="21"/>
    </location>
</feature>
<evidence type="ECO:0000259" key="11">
    <source>
        <dbReference type="Pfam" id="PF12849"/>
    </source>
</evidence>